<keyword evidence="1" id="KW-0808">Transferase</keyword>
<evidence type="ECO:0000313" key="2">
    <source>
        <dbReference type="Proteomes" id="UP001139981"/>
    </source>
</evidence>
<dbReference type="EC" id="2.7.11.1" evidence="1"/>
<gene>
    <name evidence="1" type="primary">TOR1_1</name>
    <name evidence="1" type="ORF">IWW38_001912</name>
</gene>
<keyword evidence="1" id="KW-0418">Kinase</keyword>
<comment type="caution">
    <text evidence="1">The sequence shown here is derived from an EMBL/GenBank/DDBJ whole genome shotgun (WGS) entry which is preliminary data.</text>
</comment>
<name>A0ACC1M5E9_9FUNG</name>
<organism evidence="1 2">
    <name type="scientific">Coemansia aciculifera</name>
    <dbReference type="NCBI Taxonomy" id="417176"/>
    <lineage>
        <taxon>Eukaryota</taxon>
        <taxon>Fungi</taxon>
        <taxon>Fungi incertae sedis</taxon>
        <taxon>Zoopagomycota</taxon>
        <taxon>Kickxellomycotina</taxon>
        <taxon>Kickxellomycetes</taxon>
        <taxon>Kickxellales</taxon>
        <taxon>Kickxellaceae</taxon>
        <taxon>Coemansia</taxon>
    </lineage>
</organism>
<feature type="non-terminal residue" evidence="1">
    <location>
        <position position="1460"/>
    </location>
</feature>
<accession>A0ACC1M5E9</accession>
<dbReference type="Proteomes" id="UP001139981">
    <property type="component" value="Unassembled WGS sequence"/>
</dbReference>
<reference evidence="1" key="1">
    <citation type="submission" date="2022-07" db="EMBL/GenBank/DDBJ databases">
        <title>Phylogenomic reconstructions and comparative analyses of Kickxellomycotina fungi.</title>
        <authorList>
            <person name="Reynolds N.K."/>
            <person name="Stajich J.E."/>
            <person name="Barry K."/>
            <person name="Grigoriev I.V."/>
            <person name="Crous P."/>
            <person name="Smith M.E."/>
        </authorList>
    </citation>
    <scope>NUCLEOTIDE SEQUENCE</scope>
    <source>
        <strain evidence="1">CBS 190363</strain>
    </source>
</reference>
<keyword evidence="2" id="KW-1185">Reference proteome</keyword>
<dbReference type="EMBL" id="JANBVB010000167">
    <property type="protein sequence ID" value="KAJ2896801.1"/>
    <property type="molecule type" value="Genomic_DNA"/>
</dbReference>
<evidence type="ECO:0000313" key="1">
    <source>
        <dbReference type="EMBL" id="KAJ2896801.1"/>
    </source>
</evidence>
<protein>
    <submittedName>
        <fullName evidence="1">Phosphatidylinositol kinase- protein kinase tor1</fullName>
        <ecNumber evidence="1">2.7.11.1</ecNumber>
    </submittedName>
</protein>
<sequence>MSSLEMELSRSLEWLANERSEVLRMTALQVIEALCTGASTLLLSFTPKILPNLSQFLRDHKIDFRLAAARALGACLSMMPSHDVATRGTWLNFLYQEQQHDQAIGSVEGCHAALLICNELIQHGGMYMQGNFVATSDLALKLKDHRDLVVHKAAIALLPVLARYSPQDFTKPSANGETLMARACSYLISLARTSERDRGTAFLALGQIAQSCSAEFKPYLEPITRVIKDVLVQRVKPRTTTSGFLLEVDETASAILQTIAMLATAMGPTLTQSMRDILDLMFTTGLSQALCDSLAVLEREVNQLVPAIRDRLLDMVSIILVGVPFRPVQPSLDNLEQHLGSMSLHYASHASSAHALSGRASLGINRPAIGDTADSSSFVVATAKKIFVTPDILMLALRTLSAFDFSDENLSEFVRGSVLQYLGHNTAAVRKEAIRAVSQIVLSDPLYGSMAGAGVEVTSEVVQRLVAAAVTDLDPEVRLMAVQMLENNNKTSSFDFHMGKAQNIQALFLLMNDEVFEVRLRVLAVIGRLTNMNPAHVMPSMRRIFVQLLTELEFANSNSEREECIQLLMVLVRSAENWVRPYVGDIFRNILSRIDDGSPQLASRLLDAVAILVRVGDSELVPYLDKLLASIMQALSDQSSAPKRMSALKALNSCATYCSLVISPYIDYPQLFSILAGMVKTESPDMRMEVMRVIGAMGAIDPHRFKLAIANGTGTSTSGTGDNTAVVATSATAAAAAATAKAGLTGKKDSKRGRRGRHAGPPPNVMMVYKGDEEQDKLVGDIVTDAYGKEFSGDKYYIRVSVDALVRLLNDPNETGAYQQAVQALTAMFAPLPKACAGFVEIIVPAMLRAMELSPASHAEFYIEKLGRLVSIGRQQVRPFIDPLFDLFVNDGPVSDRRQSALVGLIEVLSESLSGDLGAHISTVLPFIVTAIDQDTTESRQLTDRALHALRILSPSLEGYLFLVMPRLISLLDLTLTPLNVAESTLLCISSIVTAVNCNSFASRIVIKLIQLLQCSPTQKLQSEVMEVLCTMMEQLQDEFTLFMPMIATTMKKRGIVDHAKYERYSRLLFSGRLIPKEVPRVMPLLMGDAGQVEGGLTQVGAEGIPKQYVNAQALRRAWSITQRMTRDEWTGWLRKFSNELLRQSPSPALSACFQLASKHAKLSSDLFNAAFVSCWTELSGQYQVEIVSSLQEAASDPTVPAEVLQTILSLAGYMERDEKQIPIDLKLLGQYADRCHALAKELHYKEAEWMLEKNYDTIEKLIQLNQNLDLPDSAVGMLNYVRKDQPDIRESVEWYRKLQRWDDALAIYKCQEAEEGPSHFNMNGQLRCLFEMSDWDSLIPMFERIWSGNDHQLQMASANIGMSMAWALGDVENMEFYMSKLPSNSNDKSFCLGLLAVYHNKYEEAAEYIAKAREELRDGLVSHVTESYSRGYQYVFMCQMLTELEEVITYKSVQDDAER</sequence>
<proteinExistence type="predicted"/>